<comment type="similarity">
    <text evidence="11">Belongs to the NhaA Na(+)/H(+) (TC 2.A.33) antiporter family.</text>
</comment>
<dbReference type="Pfam" id="PF06965">
    <property type="entry name" value="Na_H_antiport_1"/>
    <property type="match status" value="1"/>
</dbReference>
<feature type="transmembrane region" description="Helical" evidence="11">
    <location>
        <begin position="305"/>
        <end position="326"/>
    </location>
</feature>
<feature type="transmembrane region" description="Helical" evidence="11">
    <location>
        <begin position="140"/>
        <end position="162"/>
    </location>
</feature>
<evidence type="ECO:0000256" key="5">
    <source>
        <dbReference type="ARBA" id="ARBA00022692"/>
    </source>
</evidence>
<dbReference type="Gene3D" id="1.20.1530.10">
    <property type="entry name" value="Na+/H+ antiporter like domain"/>
    <property type="match status" value="1"/>
</dbReference>
<evidence type="ECO:0000256" key="11">
    <source>
        <dbReference type="HAMAP-Rule" id="MF_01844"/>
    </source>
</evidence>
<dbReference type="HAMAP" id="MF_01844">
    <property type="entry name" value="NhaA"/>
    <property type="match status" value="1"/>
</dbReference>
<accession>A0ABW8CQT5</accession>
<evidence type="ECO:0000256" key="7">
    <source>
        <dbReference type="ARBA" id="ARBA00023053"/>
    </source>
</evidence>
<dbReference type="PANTHER" id="PTHR30341:SF0">
    <property type="entry name" value="NA(+)_H(+) ANTIPORTER NHAA"/>
    <property type="match status" value="1"/>
</dbReference>
<keyword evidence="7 11" id="KW-0915">Sodium</keyword>
<feature type="region of interest" description="Disordered" evidence="12">
    <location>
        <begin position="440"/>
        <end position="463"/>
    </location>
</feature>
<comment type="subcellular location">
    <subcellularLocation>
        <location evidence="1">Cell inner membrane</location>
        <topology evidence="1">Multi-pass membrane protein</topology>
    </subcellularLocation>
    <subcellularLocation>
        <location evidence="11">Cell membrane</location>
        <topology evidence="11">Multi-pass membrane protein</topology>
    </subcellularLocation>
</comment>
<evidence type="ECO:0000256" key="10">
    <source>
        <dbReference type="ARBA" id="ARBA00023201"/>
    </source>
</evidence>
<comment type="caution">
    <text evidence="13">The sequence shown here is derived from an EMBL/GenBank/DDBJ whole genome shotgun (WGS) entry which is preliminary data.</text>
</comment>
<keyword evidence="2 11" id="KW-0813">Transport</keyword>
<gene>
    <name evidence="11 13" type="primary">nhaA</name>
    <name evidence="13" type="ORF">ACIGW0_08980</name>
</gene>
<comment type="catalytic activity">
    <reaction evidence="11">
        <text>Na(+)(in) + 2 H(+)(out) = Na(+)(out) + 2 H(+)(in)</text>
        <dbReference type="Rhea" id="RHEA:29251"/>
        <dbReference type="ChEBI" id="CHEBI:15378"/>
        <dbReference type="ChEBI" id="CHEBI:29101"/>
    </reaction>
</comment>
<dbReference type="InterPro" id="IPR023171">
    <property type="entry name" value="Na/H_antiporter_dom_sf"/>
</dbReference>
<feature type="transmembrane region" description="Helical" evidence="11">
    <location>
        <begin position="346"/>
        <end position="367"/>
    </location>
</feature>
<evidence type="ECO:0000256" key="12">
    <source>
        <dbReference type="SAM" id="MobiDB-lite"/>
    </source>
</evidence>
<evidence type="ECO:0000256" key="9">
    <source>
        <dbReference type="ARBA" id="ARBA00023136"/>
    </source>
</evidence>
<feature type="transmembrane region" description="Helical" evidence="11">
    <location>
        <begin position="379"/>
        <end position="396"/>
    </location>
</feature>
<dbReference type="PANTHER" id="PTHR30341">
    <property type="entry name" value="SODIUM ION/PROTON ANTIPORTER NHAA-RELATED"/>
    <property type="match status" value="1"/>
</dbReference>
<name>A0ABW8CQT5_STRBI</name>
<dbReference type="Proteomes" id="UP001614391">
    <property type="component" value="Unassembled WGS sequence"/>
</dbReference>
<keyword evidence="14" id="KW-1185">Reference proteome</keyword>
<keyword evidence="4 11" id="KW-1003">Cell membrane</keyword>
<evidence type="ECO:0000256" key="6">
    <source>
        <dbReference type="ARBA" id="ARBA00022989"/>
    </source>
</evidence>
<feature type="transmembrane region" description="Helical" evidence="11">
    <location>
        <begin position="29"/>
        <end position="46"/>
    </location>
</feature>
<feature type="transmembrane region" description="Helical" evidence="11">
    <location>
        <begin position="195"/>
        <end position="212"/>
    </location>
</feature>
<dbReference type="NCBIfam" id="TIGR00773">
    <property type="entry name" value="NhaA"/>
    <property type="match status" value="1"/>
</dbReference>
<evidence type="ECO:0000256" key="4">
    <source>
        <dbReference type="ARBA" id="ARBA00022475"/>
    </source>
</evidence>
<feature type="transmembrane region" description="Helical" evidence="11">
    <location>
        <begin position="219"/>
        <end position="250"/>
    </location>
</feature>
<evidence type="ECO:0000256" key="8">
    <source>
        <dbReference type="ARBA" id="ARBA00023065"/>
    </source>
</evidence>
<keyword evidence="6 11" id="KW-1133">Transmembrane helix</keyword>
<feature type="transmembrane region" description="Helical" evidence="11">
    <location>
        <begin position="169"/>
        <end position="189"/>
    </location>
</feature>
<dbReference type="RefSeq" id="WP_399612489.1">
    <property type="nucleotide sequence ID" value="NZ_JBITYT010000003.1"/>
</dbReference>
<keyword evidence="9 11" id="KW-0472">Membrane</keyword>
<keyword evidence="3 11" id="KW-0050">Antiport</keyword>
<dbReference type="InterPro" id="IPR004670">
    <property type="entry name" value="NhaA"/>
</dbReference>
<evidence type="ECO:0000313" key="14">
    <source>
        <dbReference type="Proteomes" id="UP001614391"/>
    </source>
</evidence>
<evidence type="ECO:0000256" key="1">
    <source>
        <dbReference type="ARBA" id="ARBA00004429"/>
    </source>
</evidence>
<keyword evidence="8 11" id="KW-0406">Ion transport</keyword>
<feature type="transmembrane region" description="Helical" evidence="11">
    <location>
        <begin position="76"/>
        <end position="95"/>
    </location>
</feature>
<feature type="transmembrane region" description="Helical" evidence="11">
    <location>
        <begin position="107"/>
        <end position="128"/>
    </location>
</feature>
<evidence type="ECO:0000256" key="3">
    <source>
        <dbReference type="ARBA" id="ARBA00022449"/>
    </source>
</evidence>
<protein>
    <recommendedName>
        <fullName evidence="11">Na(+)/H(+) antiporter NhaA</fullName>
    </recommendedName>
    <alternativeName>
        <fullName evidence="11">Sodium/proton antiporter NhaA</fullName>
    </alternativeName>
</protein>
<keyword evidence="10 11" id="KW-0739">Sodium transport</keyword>
<sequence>MSAPTDRKFLGLLPLPERRYLTDALRTETVGGMLLLLAAVAALTWANTPLSGSYEAVRDFHFGPAALGLDLSVEHWAADGLLAVFFFVAGVELKRELVAGELRDPRAAALPVVAALCGMAAPALVYTLVNVLGGGSLGGWAVPTATDIAFALAVLAVIGTSLPSALRAFLLTLAVVDDLFAILIIAVFFTSDLDFAALGGAFAGLAVFWLLLRKGVRGWYVYVPLALVIWGLMYNSGVHATIAGVAMGLMLRCTVREGEEHSPGEHIEHLVRPFSAGVAVPLFALFSAGVSVSGKSLGDVFTQPVTLGVVLGLVVGKAVGIFGGTWLTARFTRAQLNPDLSWPDVFALATLAGIGFTVSLLIGELAFTDDPALTDQVKAAVLTGSLVAAVLAAILLKLRVRKYSALYANEERDEDGDGIPDIYEENSPEYHLRMAEIHERKAAEHRQRAQLAGASSEEADRPA</sequence>
<dbReference type="EMBL" id="JBITYT010000003">
    <property type="protein sequence ID" value="MFI9119512.1"/>
    <property type="molecule type" value="Genomic_DNA"/>
</dbReference>
<reference evidence="13 14" key="1">
    <citation type="submission" date="2024-10" db="EMBL/GenBank/DDBJ databases">
        <title>The Natural Products Discovery Center: Release of the First 8490 Sequenced Strains for Exploring Actinobacteria Biosynthetic Diversity.</title>
        <authorList>
            <person name="Kalkreuter E."/>
            <person name="Kautsar S.A."/>
            <person name="Yang D."/>
            <person name="Bader C.D."/>
            <person name="Teijaro C.N."/>
            <person name="Fluegel L."/>
            <person name="Davis C.M."/>
            <person name="Simpson J.R."/>
            <person name="Lauterbach L."/>
            <person name="Steele A.D."/>
            <person name="Gui C."/>
            <person name="Meng S."/>
            <person name="Li G."/>
            <person name="Viehrig K."/>
            <person name="Ye F."/>
            <person name="Su P."/>
            <person name="Kiefer A.F."/>
            <person name="Nichols A."/>
            <person name="Cepeda A.J."/>
            <person name="Yan W."/>
            <person name="Fan B."/>
            <person name="Jiang Y."/>
            <person name="Adhikari A."/>
            <person name="Zheng C.-J."/>
            <person name="Schuster L."/>
            <person name="Cowan T.M."/>
            <person name="Smanski M.J."/>
            <person name="Chevrette M.G."/>
            <person name="De Carvalho L.P.S."/>
            <person name="Shen B."/>
        </authorList>
    </citation>
    <scope>NUCLEOTIDE SEQUENCE [LARGE SCALE GENOMIC DNA]</scope>
    <source>
        <strain evidence="13 14">NPDC053346</strain>
    </source>
</reference>
<comment type="function">
    <text evidence="11">Na(+)/H(+) antiporter that extrudes sodium in exchange for external protons.</text>
</comment>
<evidence type="ECO:0000256" key="2">
    <source>
        <dbReference type="ARBA" id="ARBA00022448"/>
    </source>
</evidence>
<evidence type="ECO:0000313" key="13">
    <source>
        <dbReference type="EMBL" id="MFI9119512.1"/>
    </source>
</evidence>
<proteinExistence type="inferred from homology"/>
<organism evidence="13 14">
    <name type="scientific">Streptomyces bikiniensis</name>
    <dbReference type="NCBI Taxonomy" id="1896"/>
    <lineage>
        <taxon>Bacteria</taxon>
        <taxon>Bacillati</taxon>
        <taxon>Actinomycetota</taxon>
        <taxon>Actinomycetes</taxon>
        <taxon>Kitasatosporales</taxon>
        <taxon>Streptomycetaceae</taxon>
        <taxon>Streptomyces</taxon>
    </lineage>
</organism>
<keyword evidence="5 11" id="KW-0812">Transmembrane</keyword>